<dbReference type="PROSITE" id="PS00154">
    <property type="entry name" value="ATPASE_E1_E2"/>
    <property type="match status" value="1"/>
</dbReference>
<dbReference type="CDD" id="cd02079">
    <property type="entry name" value="P-type_ATPase_HM"/>
    <property type="match status" value="1"/>
</dbReference>
<keyword evidence="6 8" id="KW-1133">Transmembrane helix</keyword>
<dbReference type="GO" id="GO:0046872">
    <property type="term" value="F:metal ion binding"/>
    <property type="evidence" value="ECO:0007669"/>
    <property type="project" value="UniProtKB-KW"/>
</dbReference>
<dbReference type="InterPro" id="IPR018303">
    <property type="entry name" value="ATPase_P-typ_P_site"/>
</dbReference>
<keyword evidence="8" id="KW-0547">Nucleotide-binding</keyword>
<evidence type="ECO:0000256" key="4">
    <source>
        <dbReference type="ARBA" id="ARBA00022723"/>
    </source>
</evidence>
<feature type="transmembrane region" description="Helical" evidence="8">
    <location>
        <begin position="586"/>
        <end position="608"/>
    </location>
</feature>
<evidence type="ECO:0000313" key="11">
    <source>
        <dbReference type="Proteomes" id="UP000034301"/>
    </source>
</evidence>
<dbReference type="PATRIC" id="fig|1618776.3.peg.20"/>
<dbReference type="InterPro" id="IPR027256">
    <property type="entry name" value="P-typ_ATPase_IB"/>
</dbReference>
<dbReference type="SFLD" id="SFLDF00027">
    <property type="entry name" value="p-type_atpase"/>
    <property type="match status" value="1"/>
</dbReference>
<dbReference type="NCBIfam" id="TIGR01494">
    <property type="entry name" value="ATPase_P-type"/>
    <property type="match status" value="1"/>
</dbReference>
<dbReference type="GO" id="GO:0005524">
    <property type="term" value="F:ATP binding"/>
    <property type="evidence" value="ECO:0007669"/>
    <property type="project" value="UniProtKB-UniRule"/>
</dbReference>
<dbReference type="PANTHER" id="PTHR48085:SF5">
    <property type="entry name" value="CADMIUM_ZINC-TRANSPORTING ATPASE HMA4-RELATED"/>
    <property type="match status" value="1"/>
</dbReference>
<evidence type="ECO:0000256" key="5">
    <source>
        <dbReference type="ARBA" id="ARBA00022967"/>
    </source>
</evidence>
<proteinExistence type="inferred from homology"/>
<dbReference type="SFLD" id="SFLDG00002">
    <property type="entry name" value="C1.7:_P-type_atpase_like"/>
    <property type="match status" value="1"/>
</dbReference>
<feature type="transmembrane region" description="Helical" evidence="8">
    <location>
        <begin position="614"/>
        <end position="634"/>
    </location>
</feature>
<dbReference type="Proteomes" id="UP000034301">
    <property type="component" value="Unassembled WGS sequence"/>
</dbReference>
<dbReference type="PRINTS" id="PR00941">
    <property type="entry name" value="CDATPASE"/>
</dbReference>
<keyword evidence="7 8" id="KW-0472">Membrane</keyword>
<evidence type="ECO:0000256" key="6">
    <source>
        <dbReference type="ARBA" id="ARBA00022989"/>
    </source>
</evidence>
<dbReference type="Gene3D" id="3.40.1110.10">
    <property type="entry name" value="Calcium-transporting ATPase, cytoplasmic domain N"/>
    <property type="match status" value="1"/>
</dbReference>
<keyword evidence="8" id="KW-1003">Cell membrane</keyword>
<dbReference type="Pfam" id="PF00702">
    <property type="entry name" value="Hydrolase"/>
    <property type="match status" value="1"/>
</dbReference>
<dbReference type="GO" id="GO:0016887">
    <property type="term" value="F:ATP hydrolysis activity"/>
    <property type="evidence" value="ECO:0007669"/>
    <property type="project" value="InterPro"/>
</dbReference>
<keyword evidence="3 8" id="KW-0812">Transmembrane</keyword>
<dbReference type="PRINTS" id="PR00119">
    <property type="entry name" value="CATATPASE"/>
</dbReference>
<sequence length="637" mass="68022">MSSKCCDTTEESIKEKKPINWRLIATVISGIGTIFGFLLSYAGVSEDITNIFFLTSIIVGGIFVAQEAIEGLTKSKFLNIEFLVVIASIGALYLGELGEASAVIFFFSLAEAFESFGVKRSRKALEELVQNNPKQATLKDGTILNIDSVTLGSIVVVKPGDLIPLDGIIVIGTSAINEASITGESLPKDKIVGDTVYAGTININGYLEVKVTKISKDSTISKIVELVSGAQKSKTQAEEFIHKFAKYYTPGIAIVSLFIFGIPVVFFGGAVSTWLERAITLLVIACPCALVIATPVTVTAALGGASKRGILIKGGKFLELLGKVKAIAFDKTGTLTIGKPVVTDIVTFNGFTEQQLLEDVAGMESFSTHPLSEAIVEYARHKGITPHQMESYQNIPGKGGKAVCKVCDDLEHCVGNLKMMDAHNVSIGEITKETEKFEMEGKTVVLVSEKDKIMGMLGISDTLRDTSATTIKMLAEEKVSSAMLTGDNIHSASFIAKKLGIQDVFAGLLPEEKVEKIKEFKNKYGVVAMVGDGVNDAPALALSDVGIAMGSKGTDIALETADMILMNDRIELIPEMISLGRRTLGVVKFNVAIAVGSKFIFVILATLGMAHLGIAIFADTGVALLVIVNGLRLFKMP</sequence>
<feature type="transmembrane region" description="Helical" evidence="8">
    <location>
        <begin position="48"/>
        <end position="65"/>
    </location>
</feature>
<protein>
    <recommendedName>
        <fullName evidence="9">P-type ATPase A domain-containing protein</fullName>
    </recommendedName>
</protein>
<keyword evidence="4 8" id="KW-0479">Metal-binding</keyword>
<dbReference type="FunFam" id="2.70.150.10:FF:000002">
    <property type="entry name" value="Copper-transporting ATPase 1, putative"/>
    <property type="match status" value="1"/>
</dbReference>
<dbReference type="SFLD" id="SFLDS00003">
    <property type="entry name" value="Haloacid_Dehalogenase"/>
    <property type="match status" value="1"/>
</dbReference>
<evidence type="ECO:0000259" key="9">
    <source>
        <dbReference type="Pfam" id="PF00122"/>
    </source>
</evidence>
<feature type="transmembrane region" description="Helical" evidence="8">
    <location>
        <begin position="21"/>
        <end position="42"/>
    </location>
</feature>
<organism evidence="10 11">
    <name type="scientific">Candidatus Nomurabacteria bacterium GW2011_GWF2_40_12</name>
    <dbReference type="NCBI Taxonomy" id="1618776"/>
    <lineage>
        <taxon>Bacteria</taxon>
        <taxon>Candidatus Nomuraibacteriota</taxon>
    </lineage>
</organism>
<dbReference type="InterPro" id="IPR023214">
    <property type="entry name" value="HAD_sf"/>
</dbReference>
<accession>A0A0G0U0Z0</accession>
<dbReference type="Pfam" id="PF00122">
    <property type="entry name" value="E1-E2_ATPase"/>
    <property type="match status" value="1"/>
</dbReference>
<dbReference type="SUPFAM" id="SSF81665">
    <property type="entry name" value="Calcium ATPase, transmembrane domain M"/>
    <property type="match status" value="1"/>
</dbReference>
<dbReference type="Gene3D" id="3.40.50.1000">
    <property type="entry name" value="HAD superfamily/HAD-like"/>
    <property type="match status" value="1"/>
</dbReference>
<name>A0A0G0U0Z0_9BACT</name>
<feature type="domain" description="P-type ATPase A" evidence="9">
    <location>
        <begin position="139"/>
        <end position="227"/>
    </location>
</feature>
<dbReference type="EMBL" id="LBYC01000001">
    <property type="protein sequence ID" value="KKR43832.1"/>
    <property type="molecule type" value="Genomic_DNA"/>
</dbReference>
<gene>
    <name evidence="10" type="ORF">UT78_C0001G0018</name>
</gene>
<dbReference type="InterPro" id="IPR023299">
    <property type="entry name" value="ATPase_P-typ_cyto_dom_N"/>
</dbReference>
<dbReference type="InterPro" id="IPR008250">
    <property type="entry name" value="ATPase_P-typ_transduc_dom_A_sf"/>
</dbReference>
<reference evidence="10 11" key="1">
    <citation type="journal article" date="2015" name="Nature">
        <title>rRNA introns, odd ribosomes, and small enigmatic genomes across a large radiation of phyla.</title>
        <authorList>
            <person name="Brown C.T."/>
            <person name="Hug L.A."/>
            <person name="Thomas B.C."/>
            <person name="Sharon I."/>
            <person name="Castelle C.J."/>
            <person name="Singh A."/>
            <person name="Wilkins M.J."/>
            <person name="Williams K.H."/>
            <person name="Banfield J.F."/>
        </authorList>
    </citation>
    <scope>NUCLEOTIDE SEQUENCE [LARGE SCALE GENOMIC DNA]</scope>
</reference>
<comment type="similarity">
    <text evidence="2 8">Belongs to the cation transport ATPase (P-type) (TC 3.A.3) family. Type IB subfamily.</text>
</comment>
<comment type="caution">
    <text evidence="10">The sequence shown here is derived from an EMBL/GenBank/DDBJ whole genome shotgun (WGS) entry which is preliminary data.</text>
</comment>
<dbReference type="InterPro" id="IPR023298">
    <property type="entry name" value="ATPase_P-typ_TM_dom_sf"/>
</dbReference>
<dbReference type="InterPro" id="IPR051014">
    <property type="entry name" value="Cation_Transport_ATPase_IB"/>
</dbReference>
<keyword evidence="5" id="KW-1278">Translocase</keyword>
<feature type="transmembrane region" description="Helical" evidence="8">
    <location>
        <begin position="100"/>
        <end position="118"/>
    </location>
</feature>
<dbReference type="SUPFAM" id="SSF56784">
    <property type="entry name" value="HAD-like"/>
    <property type="match status" value="1"/>
</dbReference>
<dbReference type="NCBIfam" id="TIGR01525">
    <property type="entry name" value="ATPase-IB_hvy"/>
    <property type="match status" value="1"/>
</dbReference>
<evidence type="ECO:0000256" key="7">
    <source>
        <dbReference type="ARBA" id="ARBA00023136"/>
    </source>
</evidence>
<evidence type="ECO:0000313" key="10">
    <source>
        <dbReference type="EMBL" id="KKR43832.1"/>
    </source>
</evidence>
<dbReference type="InterPro" id="IPR001757">
    <property type="entry name" value="P_typ_ATPase"/>
</dbReference>
<evidence type="ECO:0000256" key="3">
    <source>
        <dbReference type="ARBA" id="ARBA00022692"/>
    </source>
</evidence>
<dbReference type="PANTHER" id="PTHR48085">
    <property type="entry name" value="CADMIUM/ZINC-TRANSPORTING ATPASE HMA2-RELATED"/>
    <property type="match status" value="1"/>
</dbReference>
<comment type="subcellular location">
    <subcellularLocation>
        <location evidence="8">Cell membrane</location>
    </subcellularLocation>
    <subcellularLocation>
        <location evidence="1">Membrane</location>
    </subcellularLocation>
</comment>
<dbReference type="Gene3D" id="2.70.150.10">
    <property type="entry name" value="Calcium-transporting ATPase, cytoplasmic transduction domain A"/>
    <property type="match status" value="1"/>
</dbReference>
<dbReference type="AlphaFoldDB" id="A0A0G0U0Z0"/>
<feature type="transmembrane region" description="Helical" evidence="8">
    <location>
        <begin position="281"/>
        <end position="303"/>
    </location>
</feature>
<dbReference type="InterPro" id="IPR036412">
    <property type="entry name" value="HAD-like_sf"/>
</dbReference>
<dbReference type="SUPFAM" id="SSF81653">
    <property type="entry name" value="Calcium ATPase, transduction domain A"/>
    <property type="match status" value="1"/>
</dbReference>
<evidence type="ECO:0000256" key="8">
    <source>
        <dbReference type="RuleBase" id="RU362081"/>
    </source>
</evidence>
<feature type="transmembrane region" description="Helical" evidence="8">
    <location>
        <begin position="252"/>
        <end position="275"/>
    </location>
</feature>
<keyword evidence="8" id="KW-0067">ATP-binding</keyword>
<dbReference type="InterPro" id="IPR059000">
    <property type="entry name" value="ATPase_P-type_domA"/>
</dbReference>
<dbReference type="InterPro" id="IPR044492">
    <property type="entry name" value="P_typ_ATPase_HD_dom"/>
</dbReference>
<dbReference type="GO" id="GO:0005886">
    <property type="term" value="C:plasma membrane"/>
    <property type="evidence" value="ECO:0007669"/>
    <property type="project" value="UniProtKB-SubCell"/>
</dbReference>
<feature type="transmembrane region" description="Helical" evidence="8">
    <location>
        <begin position="77"/>
        <end position="94"/>
    </location>
</feature>
<dbReference type="GO" id="GO:0019829">
    <property type="term" value="F:ATPase-coupled monoatomic cation transmembrane transporter activity"/>
    <property type="evidence" value="ECO:0007669"/>
    <property type="project" value="InterPro"/>
</dbReference>
<evidence type="ECO:0000256" key="2">
    <source>
        <dbReference type="ARBA" id="ARBA00006024"/>
    </source>
</evidence>
<evidence type="ECO:0000256" key="1">
    <source>
        <dbReference type="ARBA" id="ARBA00004370"/>
    </source>
</evidence>